<sequence length="237" mass="26660">MDDYILHMTRRTLLDQVLEESPLASSKKPTPSRLVYAAISKLKDSGKHRLTSYHADILQKAAGKIERVSGFLLIYPTCCVHLIEAETSILIAVLKALQSDKTFFDATCVLSFTEDVPYRLFTAWLTGFINSSNFGPYEAFRPEMVLTAASELNINLLKWGKYLSEMDKVQQSAALDSVRSTAEEYLPDNPGAIFGIILSEDIPKLNEVLELLDDPPEDIIFDSELVWPKPQMPFKLL</sequence>
<evidence type="ECO:0000313" key="1">
    <source>
        <dbReference type="EMBL" id="KAJ7523251.1"/>
    </source>
</evidence>
<dbReference type="Proteomes" id="UP001162992">
    <property type="component" value="Chromosome 18"/>
</dbReference>
<proteinExistence type="predicted"/>
<gene>
    <name evidence="1" type="ORF">O6H91_18G043500</name>
</gene>
<dbReference type="EMBL" id="CM055109">
    <property type="protein sequence ID" value="KAJ7523251.1"/>
    <property type="molecule type" value="Genomic_DNA"/>
</dbReference>
<reference evidence="2" key="1">
    <citation type="journal article" date="2024" name="Proc. Natl. Acad. Sci. U.S.A.">
        <title>Extraordinary preservation of gene collinearity over three hundred million years revealed in homosporous lycophytes.</title>
        <authorList>
            <person name="Li C."/>
            <person name="Wickell D."/>
            <person name="Kuo L.Y."/>
            <person name="Chen X."/>
            <person name="Nie B."/>
            <person name="Liao X."/>
            <person name="Peng D."/>
            <person name="Ji J."/>
            <person name="Jenkins J."/>
            <person name="Williams M."/>
            <person name="Shu S."/>
            <person name="Plott C."/>
            <person name="Barry K."/>
            <person name="Rajasekar S."/>
            <person name="Grimwood J."/>
            <person name="Han X."/>
            <person name="Sun S."/>
            <person name="Hou Z."/>
            <person name="He W."/>
            <person name="Dai G."/>
            <person name="Sun C."/>
            <person name="Schmutz J."/>
            <person name="Leebens-Mack J.H."/>
            <person name="Li F.W."/>
            <person name="Wang L."/>
        </authorList>
    </citation>
    <scope>NUCLEOTIDE SEQUENCE [LARGE SCALE GENOMIC DNA]</scope>
    <source>
        <strain evidence="2">cv. PW_Plant_1</strain>
    </source>
</reference>
<protein>
    <submittedName>
        <fullName evidence="1">Uncharacterized protein</fullName>
    </submittedName>
</protein>
<comment type="caution">
    <text evidence="1">The sequence shown here is derived from an EMBL/GenBank/DDBJ whole genome shotgun (WGS) entry which is preliminary data.</text>
</comment>
<keyword evidence="2" id="KW-1185">Reference proteome</keyword>
<accession>A0ACC2B0F0</accession>
<evidence type="ECO:0000313" key="2">
    <source>
        <dbReference type="Proteomes" id="UP001162992"/>
    </source>
</evidence>
<name>A0ACC2B0F0_DIPCM</name>
<organism evidence="1 2">
    <name type="scientific">Diphasiastrum complanatum</name>
    <name type="common">Issler's clubmoss</name>
    <name type="synonym">Lycopodium complanatum</name>
    <dbReference type="NCBI Taxonomy" id="34168"/>
    <lineage>
        <taxon>Eukaryota</taxon>
        <taxon>Viridiplantae</taxon>
        <taxon>Streptophyta</taxon>
        <taxon>Embryophyta</taxon>
        <taxon>Tracheophyta</taxon>
        <taxon>Lycopodiopsida</taxon>
        <taxon>Lycopodiales</taxon>
        <taxon>Lycopodiaceae</taxon>
        <taxon>Lycopodioideae</taxon>
        <taxon>Diphasiastrum</taxon>
    </lineage>
</organism>